<protein>
    <submittedName>
        <fullName evidence="1">Uncharacterized protein</fullName>
    </submittedName>
</protein>
<dbReference type="SUPFAM" id="SSF48452">
    <property type="entry name" value="TPR-like"/>
    <property type="match status" value="1"/>
</dbReference>
<dbReference type="PANTHER" id="PTHR46224">
    <property type="entry name" value="ANKYRIN REPEAT FAMILY PROTEIN"/>
    <property type="match status" value="1"/>
</dbReference>
<keyword evidence="2" id="KW-1185">Reference proteome</keyword>
<proteinExistence type="predicted"/>
<sequence>MALVVLDKSDAVVFSNRSHCFACTGDGESAWSDAKSLHKKFDVAADAFLMGLKLNPENKELQDAFGFSFLTSSIEFLSSLSFAGSLYDTSLFSHKMKVHRSFVRVSNCSLGFSALGMVAPTCSYVNANWCLRPRGFFVYLDGEVQMSFTDLPAFVPSTGFLLYEATSKGFVGRQHAEAVELGATKNCSYMGLLDKKFPLAG</sequence>
<evidence type="ECO:0000313" key="1">
    <source>
        <dbReference type="EMBL" id="KAF9617640.1"/>
    </source>
</evidence>
<dbReference type="Proteomes" id="UP000631114">
    <property type="component" value="Unassembled WGS sequence"/>
</dbReference>
<dbReference type="PANTHER" id="PTHR46224:SF6">
    <property type="entry name" value="ANKYRIN REPEAT FAMILY PROTEIN"/>
    <property type="match status" value="1"/>
</dbReference>
<gene>
    <name evidence="1" type="ORF">IFM89_037703</name>
</gene>
<reference evidence="1 2" key="1">
    <citation type="submission" date="2020-10" db="EMBL/GenBank/DDBJ databases">
        <title>The Coptis chinensis genome and diversification of protoberbering-type alkaloids.</title>
        <authorList>
            <person name="Wang B."/>
            <person name="Shu S."/>
            <person name="Song C."/>
            <person name="Liu Y."/>
        </authorList>
    </citation>
    <scope>NUCLEOTIDE SEQUENCE [LARGE SCALE GENOMIC DNA]</scope>
    <source>
        <strain evidence="1">HL-2020</strain>
        <tissue evidence="1">Leaf</tissue>
    </source>
</reference>
<accession>A0A835IGR4</accession>
<organism evidence="1 2">
    <name type="scientific">Coptis chinensis</name>
    <dbReference type="NCBI Taxonomy" id="261450"/>
    <lineage>
        <taxon>Eukaryota</taxon>
        <taxon>Viridiplantae</taxon>
        <taxon>Streptophyta</taxon>
        <taxon>Embryophyta</taxon>
        <taxon>Tracheophyta</taxon>
        <taxon>Spermatophyta</taxon>
        <taxon>Magnoliopsida</taxon>
        <taxon>Ranunculales</taxon>
        <taxon>Ranunculaceae</taxon>
        <taxon>Coptidoideae</taxon>
        <taxon>Coptis</taxon>
    </lineage>
</organism>
<comment type="caution">
    <text evidence="1">The sequence shown here is derived from an EMBL/GenBank/DDBJ whole genome shotgun (WGS) entry which is preliminary data.</text>
</comment>
<evidence type="ECO:0000313" key="2">
    <source>
        <dbReference type="Proteomes" id="UP000631114"/>
    </source>
</evidence>
<dbReference type="AlphaFoldDB" id="A0A835IGR4"/>
<name>A0A835IGR4_9MAGN</name>
<dbReference type="InterPro" id="IPR011990">
    <property type="entry name" value="TPR-like_helical_dom_sf"/>
</dbReference>
<dbReference type="EMBL" id="JADFTS010000003">
    <property type="protein sequence ID" value="KAF9617640.1"/>
    <property type="molecule type" value="Genomic_DNA"/>
</dbReference>
<dbReference type="InterPro" id="IPR051616">
    <property type="entry name" value="Cul2-RING_E3_ligase_SR"/>
</dbReference>